<evidence type="ECO:0000256" key="11">
    <source>
        <dbReference type="PIRSR" id="PIRSR000412-50"/>
    </source>
</evidence>
<dbReference type="GO" id="GO:0008168">
    <property type="term" value="F:methyltransferase activity"/>
    <property type="evidence" value="ECO:0007669"/>
    <property type="project" value="UniProtKB-KW"/>
</dbReference>
<dbReference type="GO" id="GO:0004372">
    <property type="term" value="F:glycine hydroxymethyltransferase activity"/>
    <property type="evidence" value="ECO:0007669"/>
    <property type="project" value="UniProtKB-UniRule"/>
</dbReference>
<protein>
    <recommendedName>
        <fullName evidence="10">Serine hydroxymethyltransferase</fullName>
        <shortName evidence="10">SHMT</shortName>
        <shortName evidence="10">Serine methylase</shortName>
        <ecNumber evidence="10">2.1.2.1</ecNumber>
    </recommendedName>
</protein>
<keyword evidence="7 10" id="KW-0028">Amino-acid biosynthesis</keyword>
<keyword evidence="8 10" id="KW-0808">Transferase</keyword>
<dbReference type="KEGG" id="bva:BVAF_538"/>
<evidence type="ECO:0000259" key="12">
    <source>
        <dbReference type="Pfam" id="PF00464"/>
    </source>
</evidence>
<accession>E8Q6F1</accession>
<name>E8Q6F1_BLOVB</name>
<dbReference type="InterPro" id="IPR015421">
    <property type="entry name" value="PyrdxlP-dep_Trfase_major"/>
</dbReference>
<evidence type="ECO:0000256" key="3">
    <source>
        <dbReference type="ARBA" id="ARBA00006376"/>
    </source>
</evidence>
<dbReference type="GO" id="GO:0032259">
    <property type="term" value="P:methylation"/>
    <property type="evidence" value="ECO:0007669"/>
    <property type="project" value="UniProtKB-KW"/>
</dbReference>
<evidence type="ECO:0000256" key="1">
    <source>
        <dbReference type="ARBA" id="ARBA00001933"/>
    </source>
</evidence>
<evidence type="ECO:0000256" key="10">
    <source>
        <dbReference type="HAMAP-Rule" id="MF_00051"/>
    </source>
</evidence>
<dbReference type="PROSITE" id="PS00096">
    <property type="entry name" value="SHMT"/>
    <property type="match status" value="1"/>
</dbReference>
<dbReference type="AlphaFoldDB" id="E8Q6F1"/>
<dbReference type="InterPro" id="IPR039429">
    <property type="entry name" value="SHMT-like_dom"/>
</dbReference>
<dbReference type="UniPathway" id="UPA00288">
    <property type="reaction ID" value="UER01023"/>
</dbReference>
<dbReference type="Proteomes" id="UP000007464">
    <property type="component" value="Chromosome"/>
</dbReference>
<comment type="pathway">
    <text evidence="10">Amino-acid biosynthesis; glycine biosynthesis; glycine from L-serine: step 1/1.</text>
</comment>
<keyword evidence="6 10" id="KW-0554">One-carbon metabolism</keyword>
<evidence type="ECO:0000256" key="7">
    <source>
        <dbReference type="ARBA" id="ARBA00022605"/>
    </source>
</evidence>
<dbReference type="PANTHER" id="PTHR11680">
    <property type="entry name" value="SERINE HYDROXYMETHYLTRANSFERASE"/>
    <property type="match status" value="1"/>
</dbReference>
<comment type="function">
    <text evidence="10">Catalyzes the reversible interconversion of serine and glycine with tetrahydrofolate (THF) serving as the one-carbon carrier. This reaction serves as the major source of one-carbon groups required for the biosynthesis of purines, thymidylate, methionine, and other important biomolecules. Also exhibits THF-independent aldolase activity toward beta-hydroxyamino acids, producing glycine and aldehydes, via a retro-aldol mechanism.</text>
</comment>
<evidence type="ECO:0000256" key="5">
    <source>
        <dbReference type="ARBA" id="ARBA00022490"/>
    </source>
</evidence>
<dbReference type="InterPro" id="IPR015422">
    <property type="entry name" value="PyrdxlP-dep_Trfase_small"/>
</dbReference>
<dbReference type="HOGENOM" id="CLU_022477_2_1_6"/>
<dbReference type="PANTHER" id="PTHR11680:SF50">
    <property type="entry name" value="SERINE HYDROXYMETHYLTRANSFERASE"/>
    <property type="match status" value="1"/>
</dbReference>
<comment type="caution">
    <text evidence="10">Lacks conserved residue(s) required for the propagation of feature annotation.</text>
</comment>
<comment type="similarity">
    <text evidence="3 10">Belongs to the SHMT family.</text>
</comment>
<evidence type="ECO:0000313" key="13">
    <source>
        <dbReference type="EMBL" id="ADV33920.1"/>
    </source>
</evidence>
<dbReference type="UniPathway" id="UPA00193"/>
<dbReference type="GO" id="GO:0005829">
    <property type="term" value="C:cytosol"/>
    <property type="evidence" value="ECO:0007669"/>
    <property type="project" value="TreeGrafter"/>
</dbReference>
<dbReference type="Pfam" id="PF00464">
    <property type="entry name" value="SHMT"/>
    <property type="match status" value="1"/>
</dbReference>
<dbReference type="EMBL" id="CP002189">
    <property type="protein sequence ID" value="ADV33920.1"/>
    <property type="molecule type" value="Genomic_DNA"/>
</dbReference>
<evidence type="ECO:0000256" key="8">
    <source>
        <dbReference type="ARBA" id="ARBA00022679"/>
    </source>
</evidence>
<dbReference type="InterPro" id="IPR015424">
    <property type="entry name" value="PyrdxlP-dep_Trfase"/>
</dbReference>
<dbReference type="InterPro" id="IPR019798">
    <property type="entry name" value="Ser_HO-MeTrfase_PLP_BS"/>
</dbReference>
<feature type="modified residue" description="N6-(pyridoxal phosphate)lysine" evidence="10 11">
    <location>
        <position position="221"/>
    </location>
</feature>
<dbReference type="Gene3D" id="3.90.1150.10">
    <property type="entry name" value="Aspartate Aminotransferase, domain 1"/>
    <property type="match status" value="1"/>
</dbReference>
<feature type="binding site" evidence="10">
    <location>
        <begin position="117"/>
        <end position="119"/>
    </location>
    <ligand>
        <name>(6S)-5,6,7,8-tetrahydrofolate</name>
        <dbReference type="ChEBI" id="CHEBI:57453"/>
    </ligand>
</feature>
<dbReference type="GO" id="GO:0019264">
    <property type="term" value="P:glycine biosynthetic process from serine"/>
    <property type="evidence" value="ECO:0007669"/>
    <property type="project" value="UniProtKB-UniRule"/>
</dbReference>
<dbReference type="Gene3D" id="3.40.640.10">
    <property type="entry name" value="Type I PLP-dependent aspartate aminotransferase-like (Major domain)"/>
    <property type="match status" value="1"/>
</dbReference>
<sequence length="419" mass="46692">MHDDIEVWNIIKKEIIRQEQHIELIASESYISPQAMRAQGSAFTNKYAEGYPGHRYYGGCEYVDLIEQLAIDRAKKLFSAKYVNVQPHSGSQANFSVYNALLNPGDTIIGMNLQHGGHLTHGSKVNFSGKLYNTVFYGLDEFGNIDYEQLQCLAQIHKPRMIIGGFSSYSGIVNWDKMREIADSVKAYFFVDMAHVAGLVAAGVYPNPIPYAHVVTATTHKTLSGPRGGMILSNGSSSNSANNLDFYKKIDASVFPGSQGGPLVHVIAAKAIAFKEAMTLDFKRYQRQVVENAQVMAREFSLRGFKVISGVPQNHLFVLDLTNHNITGQDASLALERANIIVNKNCIPNDSRPPFITSGIRIGTSAITKRRFNNDDILELSEWISDILKQINNEKIILTIKENVLKKCNLYPVYSKIKI</sequence>
<keyword evidence="9 10" id="KW-0663">Pyridoxal phosphate</keyword>
<feature type="site" description="Plays an important role in substrate specificity" evidence="10">
    <location>
        <position position="220"/>
    </location>
</feature>
<dbReference type="CDD" id="cd00378">
    <property type="entry name" value="SHMT"/>
    <property type="match status" value="1"/>
</dbReference>
<dbReference type="GO" id="GO:0035999">
    <property type="term" value="P:tetrahydrofolate interconversion"/>
    <property type="evidence" value="ECO:0007669"/>
    <property type="project" value="UniProtKB-UniRule"/>
</dbReference>
<dbReference type="InterPro" id="IPR049943">
    <property type="entry name" value="Ser_HO-MeTrfase-like"/>
</dbReference>
<feature type="domain" description="Serine hydroxymethyltransferase-like" evidence="12">
    <location>
        <begin position="3"/>
        <end position="384"/>
    </location>
</feature>
<comment type="cofactor">
    <cofactor evidence="1 10 11">
        <name>pyridoxal 5'-phosphate</name>
        <dbReference type="ChEBI" id="CHEBI:597326"/>
    </cofactor>
</comment>
<evidence type="ECO:0000256" key="2">
    <source>
        <dbReference type="ARBA" id="ARBA00004496"/>
    </source>
</evidence>
<dbReference type="InterPro" id="IPR001085">
    <property type="entry name" value="Ser_HO-MeTrfase"/>
</dbReference>
<dbReference type="RefSeq" id="WP_013516845.1">
    <property type="nucleotide sequence ID" value="NC_014909.2"/>
</dbReference>
<proteinExistence type="inferred from homology"/>
<organism evidence="13 14">
    <name type="scientific">Blochmanniella vafra (strain BVAF)</name>
    <dbReference type="NCBI Taxonomy" id="859654"/>
    <lineage>
        <taxon>Bacteria</taxon>
        <taxon>Pseudomonadati</taxon>
        <taxon>Pseudomonadota</taxon>
        <taxon>Gammaproteobacteria</taxon>
        <taxon>Enterobacterales</taxon>
        <taxon>Enterobacteriaceae</taxon>
        <taxon>ant endosymbionts</taxon>
        <taxon>Candidatus Blochmanniella</taxon>
    </lineage>
</organism>
<dbReference type="EC" id="2.1.2.1" evidence="10"/>
<comment type="catalytic activity">
    <reaction evidence="10">
        <text>(6R)-5,10-methylene-5,6,7,8-tetrahydrofolate + glycine + H2O = (6S)-5,6,7,8-tetrahydrofolate + L-serine</text>
        <dbReference type="Rhea" id="RHEA:15481"/>
        <dbReference type="ChEBI" id="CHEBI:15377"/>
        <dbReference type="ChEBI" id="CHEBI:15636"/>
        <dbReference type="ChEBI" id="CHEBI:33384"/>
        <dbReference type="ChEBI" id="CHEBI:57305"/>
        <dbReference type="ChEBI" id="CHEBI:57453"/>
        <dbReference type="EC" id="2.1.2.1"/>
    </reaction>
</comment>
<keyword evidence="5 10" id="KW-0963">Cytoplasm</keyword>
<dbReference type="NCBIfam" id="NF000586">
    <property type="entry name" value="PRK00011.1"/>
    <property type="match status" value="1"/>
</dbReference>
<comment type="subcellular location">
    <subcellularLocation>
        <location evidence="2 10">Cytoplasm</location>
    </subcellularLocation>
</comment>
<keyword evidence="14" id="KW-1185">Reference proteome</keyword>
<feature type="binding site" evidence="10">
    <location>
        <position position="113"/>
    </location>
    <ligand>
        <name>(6S)-5,6,7,8-tetrahydrofolate</name>
        <dbReference type="ChEBI" id="CHEBI:57453"/>
    </ligand>
</feature>
<dbReference type="PIRSF" id="PIRSF000412">
    <property type="entry name" value="SHMT"/>
    <property type="match status" value="1"/>
</dbReference>
<comment type="pathway">
    <text evidence="10">One-carbon metabolism; tetrahydrofolate interconversion.</text>
</comment>
<comment type="subunit">
    <text evidence="4 10">Homodimer.</text>
</comment>
<dbReference type="HAMAP" id="MF_00051">
    <property type="entry name" value="SHMT"/>
    <property type="match status" value="1"/>
</dbReference>
<evidence type="ECO:0000256" key="4">
    <source>
        <dbReference type="ARBA" id="ARBA00011738"/>
    </source>
</evidence>
<reference evidence="13 14" key="1">
    <citation type="journal article" date="2010" name="BMC Genomics">
        <title>Unprecedented loss of ammonia assimilation capability in a urease-encoding bacterial mutualist.</title>
        <authorList>
            <person name="Williams L.E."/>
            <person name="Wernegreen J.J."/>
        </authorList>
    </citation>
    <scope>NUCLEOTIDE SEQUENCE [LARGE SCALE GENOMIC DNA]</scope>
    <source>
        <strain evidence="13 14">BVAF</strain>
    </source>
</reference>
<dbReference type="SUPFAM" id="SSF53383">
    <property type="entry name" value="PLP-dependent transferases"/>
    <property type="match status" value="1"/>
</dbReference>
<evidence type="ECO:0000256" key="6">
    <source>
        <dbReference type="ARBA" id="ARBA00022563"/>
    </source>
</evidence>
<dbReference type="OrthoDB" id="9803846at2"/>
<evidence type="ECO:0000313" key="14">
    <source>
        <dbReference type="Proteomes" id="UP000007464"/>
    </source>
</evidence>
<dbReference type="STRING" id="859654.BVAF_538"/>
<dbReference type="FunFam" id="3.40.640.10:FF:000001">
    <property type="entry name" value="Serine hydroxymethyltransferase"/>
    <property type="match status" value="1"/>
</dbReference>
<dbReference type="GO" id="GO:0030170">
    <property type="term" value="F:pyridoxal phosphate binding"/>
    <property type="evidence" value="ECO:0007669"/>
    <property type="project" value="UniProtKB-UniRule"/>
</dbReference>
<evidence type="ECO:0000256" key="9">
    <source>
        <dbReference type="ARBA" id="ARBA00022898"/>
    </source>
</evidence>
<gene>
    <name evidence="10 13" type="primary">glyA</name>
    <name evidence="13" type="ordered locus">BVAF_538</name>
</gene>